<protein>
    <submittedName>
        <fullName evidence="1">Uncharacterized protein</fullName>
    </submittedName>
</protein>
<name>A0A0B0NLC9_GOSAR</name>
<organism evidence="1 2">
    <name type="scientific">Gossypium arboreum</name>
    <name type="common">Tree cotton</name>
    <name type="synonym">Gossypium nanking</name>
    <dbReference type="NCBI Taxonomy" id="29729"/>
    <lineage>
        <taxon>Eukaryota</taxon>
        <taxon>Viridiplantae</taxon>
        <taxon>Streptophyta</taxon>
        <taxon>Embryophyta</taxon>
        <taxon>Tracheophyta</taxon>
        <taxon>Spermatophyta</taxon>
        <taxon>Magnoliopsida</taxon>
        <taxon>eudicotyledons</taxon>
        <taxon>Gunneridae</taxon>
        <taxon>Pentapetalae</taxon>
        <taxon>rosids</taxon>
        <taxon>malvids</taxon>
        <taxon>Malvales</taxon>
        <taxon>Malvaceae</taxon>
        <taxon>Malvoideae</taxon>
        <taxon>Gossypium</taxon>
    </lineage>
</organism>
<proteinExistence type="predicted"/>
<reference evidence="2" key="1">
    <citation type="submission" date="2014-09" db="EMBL/GenBank/DDBJ databases">
        <authorList>
            <person name="Mudge J."/>
            <person name="Ramaraj T."/>
            <person name="Lindquist I.E."/>
            <person name="Bharti A.K."/>
            <person name="Sundararajan A."/>
            <person name="Cameron C.T."/>
            <person name="Woodward J.E."/>
            <person name="May G.D."/>
            <person name="Brubaker C."/>
            <person name="Broadhvest J."/>
            <person name="Wilkins T.A."/>
        </authorList>
    </citation>
    <scope>NUCLEOTIDE SEQUENCE</scope>
    <source>
        <strain evidence="2">cv. AKA8401</strain>
    </source>
</reference>
<dbReference type="EMBL" id="KN396606">
    <property type="protein sequence ID" value="KHG11876.1"/>
    <property type="molecule type" value="Genomic_DNA"/>
</dbReference>
<keyword evidence="2" id="KW-1185">Reference proteome</keyword>
<evidence type="ECO:0000313" key="1">
    <source>
        <dbReference type="EMBL" id="KHG11876.1"/>
    </source>
</evidence>
<dbReference type="Proteomes" id="UP000032142">
    <property type="component" value="Unassembled WGS sequence"/>
</dbReference>
<sequence length="43" mass="4984">MCVRPYLEYGISVICDPCKIMAGLWLRCVICDYVQVHSLTMEM</sequence>
<evidence type="ECO:0000313" key="2">
    <source>
        <dbReference type="Proteomes" id="UP000032142"/>
    </source>
</evidence>
<gene>
    <name evidence="1" type="ORF">F383_19160</name>
</gene>
<accession>A0A0B0NLC9</accession>
<dbReference type="AlphaFoldDB" id="A0A0B0NLC9"/>